<dbReference type="AlphaFoldDB" id="A0A8X8ZXM0"/>
<evidence type="ECO:0000313" key="2">
    <source>
        <dbReference type="Proteomes" id="UP000298416"/>
    </source>
</evidence>
<name>A0A8X8ZXM0_SALSN</name>
<accession>A0A8X8ZXM0</accession>
<dbReference type="PANTHER" id="PTHR33103:SF27">
    <property type="entry name" value="OS04G0594700 PROTEIN"/>
    <property type="match status" value="1"/>
</dbReference>
<organism evidence="1">
    <name type="scientific">Salvia splendens</name>
    <name type="common">Scarlet sage</name>
    <dbReference type="NCBI Taxonomy" id="180675"/>
    <lineage>
        <taxon>Eukaryota</taxon>
        <taxon>Viridiplantae</taxon>
        <taxon>Streptophyta</taxon>
        <taxon>Embryophyta</taxon>
        <taxon>Tracheophyta</taxon>
        <taxon>Spermatophyta</taxon>
        <taxon>Magnoliopsida</taxon>
        <taxon>eudicotyledons</taxon>
        <taxon>Gunneridae</taxon>
        <taxon>Pentapetalae</taxon>
        <taxon>asterids</taxon>
        <taxon>lamiids</taxon>
        <taxon>Lamiales</taxon>
        <taxon>Lamiaceae</taxon>
        <taxon>Nepetoideae</taxon>
        <taxon>Mentheae</taxon>
        <taxon>Salviinae</taxon>
        <taxon>Salvia</taxon>
        <taxon>Salvia subgen. Calosphace</taxon>
        <taxon>core Calosphace</taxon>
    </lineage>
</organism>
<dbReference type="Pfam" id="PF05056">
    <property type="entry name" value="DUF674"/>
    <property type="match status" value="2"/>
</dbReference>
<protein>
    <recommendedName>
        <fullName evidence="3">DUF674 family protein</fullName>
    </recommendedName>
</protein>
<dbReference type="PANTHER" id="PTHR33103">
    <property type="entry name" value="OS01G0153900 PROTEIN"/>
    <property type="match status" value="1"/>
</dbReference>
<dbReference type="EMBL" id="PNBA02000007">
    <property type="protein sequence ID" value="KAG6419564.1"/>
    <property type="molecule type" value="Genomic_DNA"/>
</dbReference>
<comment type="caution">
    <text evidence="1">The sequence shown here is derived from an EMBL/GenBank/DDBJ whole genome shotgun (WGS) entry which is preliminary data.</text>
</comment>
<keyword evidence="2" id="KW-1185">Reference proteome</keyword>
<proteinExistence type="predicted"/>
<sequence length="517" mass="56559">MCNPPPPNLFLKVFINKNKTKVLFAEADNNFIDVLLSFLTIPLGKIVTILQNHTESESPAAIGSLSTLYNGLSDLDPAHFSTPGAKEMLLNPRSSFRAECRKLAVDVADNAPLQCFLCEDGACIESVVKNVSLYSDISKCECGGSLNEEIRIEECGEDEGGVFVTSPSLFIVSDDLRVAPIVTGILQSLTDFGIADTQGAEMKSFCLGDQEVQKLLKLSLTSATPLTDLILRKKTVENPQSGIWLDHIHQDDAATASKKFGLGAFLQKSMNKLLFAGTTWSRDIVLRACFLTLSLGGVEFLLGNNTPFKSVDNLYRSVSTGIDDKHFATSDAKNRLINPKLPHGYLSKNQLLLPLSEEGPPKLHYKESNIGLLQEEVGVTFTSFKSSKEMFVNKQTTCFVNDDLSMSPSLATRMLILNDLGIPLSHVKETEFHIGVNEALGILKASLVLKTALSDGLIKPMLKRQAKKEGASEGRSLGSVDVTKMTVGFLRSEFKMLCVCCCMQIVLLLVGFWLHKL</sequence>
<evidence type="ECO:0000313" key="1">
    <source>
        <dbReference type="EMBL" id="KAG6419564.1"/>
    </source>
</evidence>
<reference evidence="1" key="1">
    <citation type="submission" date="2018-01" db="EMBL/GenBank/DDBJ databases">
        <authorList>
            <person name="Mao J.F."/>
        </authorList>
    </citation>
    <scope>NUCLEOTIDE SEQUENCE</scope>
    <source>
        <strain evidence="1">Huo1</strain>
        <tissue evidence="1">Leaf</tissue>
    </source>
</reference>
<evidence type="ECO:0008006" key="3">
    <source>
        <dbReference type="Google" id="ProtNLM"/>
    </source>
</evidence>
<gene>
    <name evidence="1" type="ORF">SASPL_121786</name>
</gene>
<reference evidence="1" key="2">
    <citation type="submission" date="2020-08" db="EMBL/GenBank/DDBJ databases">
        <title>Plant Genome Project.</title>
        <authorList>
            <person name="Zhang R.-G."/>
        </authorList>
    </citation>
    <scope>NUCLEOTIDE SEQUENCE</scope>
    <source>
        <strain evidence="1">Huo1</strain>
        <tissue evidence="1">Leaf</tissue>
    </source>
</reference>
<dbReference type="InterPro" id="IPR007750">
    <property type="entry name" value="DUF674"/>
</dbReference>
<dbReference type="Proteomes" id="UP000298416">
    <property type="component" value="Unassembled WGS sequence"/>
</dbReference>